<organism evidence="3 4">
    <name type="scientific">Butyricimonas faecalis</name>
    <dbReference type="NCBI Taxonomy" id="2093856"/>
    <lineage>
        <taxon>Bacteria</taxon>
        <taxon>Pseudomonadati</taxon>
        <taxon>Bacteroidota</taxon>
        <taxon>Bacteroidia</taxon>
        <taxon>Bacteroidales</taxon>
        <taxon>Odoribacteraceae</taxon>
        <taxon>Butyricimonas</taxon>
    </lineage>
</organism>
<feature type="transmembrane region" description="Helical" evidence="1">
    <location>
        <begin position="284"/>
        <end position="305"/>
    </location>
</feature>
<evidence type="ECO:0000313" key="4">
    <source>
        <dbReference type="Proteomes" id="UP000270673"/>
    </source>
</evidence>
<dbReference type="RefSeq" id="WP_106481527.1">
    <property type="nucleotide sequence ID" value="NZ_CP032819.1"/>
</dbReference>
<reference evidence="3 4" key="1">
    <citation type="submission" date="2018-10" db="EMBL/GenBank/DDBJ databases">
        <title>Butyricimonas faecalis sp. nov., isolated from human faeces and emended description of the genus Butyricimonas.</title>
        <authorList>
            <person name="Le Roy T."/>
            <person name="Van der Smissen P."/>
            <person name="Paquot A."/>
            <person name="Delzenne N."/>
            <person name="Muccioli G."/>
            <person name="Collet J.-F."/>
            <person name="Cani P.D."/>
        </authorList>
    </citation>
    <scope>NUCLEOTIDE SEQUENCE [LARGE SCALE GENOMIC DNA]</scope>
    <source>
        <strain evidence="3 4">H184</strain>
    </source>
</reference>
<accession>A0A3Q9IQ77</accession>
<dbReference type="OrthoDB" id="9809908at2"/>
<feature type="domain" description="Signal transduction histidine kinase internal region" evidence="2">
    <location>
        <begin position="325"/>
        <end position="403"/>
    </location>
</feature>
<feature type="transmembrane region" description="Helical" evidence="1">
    <location>
        <begin position="7"/>
        <end position="26"/>
    </location>
</feature>
<proteinExistence type="predicted"/>
<evidence type="ECO:0000313" key="3">
    <source>
        <dbReference type="EMBL" id="AZS31130.1"/>
    </source>
</evidence>
<keyword evidence="1" id="KW-0812">Transmembrane</keyword>
<evidence type="ECO:0000259" key="2">
    <source>
        <dbReference type="Pfam" id="PF06580"/>
    </source>
</evidence>
<dbReference type="GO" id="GO:0016020">
    <property type="term" value="C:membrane"/>
    <property type="evidence" value="ECO:0007669"/>
    <property type="project" value="InterPro"/>
</dbReference>
<dbReference type="Proteomes" id="UP000270673">
    <property type="component" value="Chromosome"/>
</dbReference>
<dbReference type="Pfam" id="PF06580">
    <property type="entry name" value="His_kinase"/>
    <property type="match status" value="1"/>
</dbReference>
<dbReference type="GO" id="GO:0000155">
    <property type="term" value="F:phosphorelay sensor kinase activity"/>
    <property type="evidence" value="ECO:0007669"/>
    <property type="project" value="InterPro"/>
</dbReference>
<dbReference type="KEGG" id="buy:D8S85_17285"/>
<sequence>MRIRTNIISIGLILLALFIAAIYLIGKKISDVGNDMNNANAREACRYRAESVAYEFKKTEELQRLAREFFGMSESYQEGDLFSLLKTMQQLDPKLSRTWFFRGTNDSLRLLERNSTEFRKMKLSGVELKYMYMLLDSHGDHHFSGTYHENGRTYWTTIEAIEPTVARRALFGFDISLTDLHSYFAEATGKVSSYVFILNEQGILLSHPDENLLGTSPFQKEELDSIKEVLKSQNELEIMVHSSFLSSQVFRVYYPLFVGNEKWVIAVNVPQYGNREILDEFHRYTAMIALITVIIFAILLLFAQYKWRKEYRLRRRLEQESMELHLQQLKNQINPHFLFNSLNSLSVLIGSNSALAREFVLKLSKVYRYLLETRNESLSTVKEEMEFTRQYYFLQKIRFGEQLDLSIDVRPDCWEMKIPSVSLQMLVENAIKHNQVTLQNPLRIKIYDRDGCLIVENNYQPRAESSEESMGVGFERIQAIYDFYSDEKFVCGCQNGCYVCQLPLLRNHL</sequence>
<protein>
    <recommendedName>
        <fullName evidence="2">Signal transduction histidine kinase internal region domain-containing protein</fullName>
    </recommendedName>
</protein>
<name>A0A3Q9IQ77_9BACT</name>
<dbReference type="InterPro" id="IPR010559">
    <property type="entry name" value="Sig_transdc_His_kin_internal"/>
</dbReference>
<dbReference type="AlphaFoldDB" id="A0A3Q9IQ77"/>
<dbReference type="InterPro" id="IPR050640">
    <property type="entry name" value="Bact_2-comp_sensor_kinase"/>
</dbReference>
<gene>
    <name evidence="3" type="ORF">D8S85_17285</name>
</gene>
<keyword evidence="1" id="KW-0472">Membrane</keyword>
<keyword evidence="4" id="KW-1185">Reference proteome</keyword>
<dbReference type="PANTHER" id="PTHR34220:SF7">
    <property type="entry name" value="SENSOR HISTIDINE KINASE YPDA"/>
    <property type="match status" value="1"/>
</dbReference>
<dbReference type="EMBL" id="CP032819">
    <property type="protein sequence ID" value="AZS31130.1"/>
    <property type="molecule type" value="Genomic_DNA"/>
</dbReference>
<dbReference type="PANTHER" id="PTHR34220">
    <property type="entry name" value="SENSOR HISTIDINE KINASE YPDA"/>
    <property type="match status" value="1"/>
</dbReference>
<dbReference type="Gene3D" id="3.30.450.20">
    <property type="entry name" value="PAS domain"/>
    <property type="match status" value="1"/>
</dbReference>
<evidence type="ECO:0000256" key="1">
    <source>
        <dbReference type="SAM" id="Phobius"/>
    </source>
</evidence>
<keyword evidence="1" id="KW-1133">Transmembrane helix</keyword>